<keyword evidence="4" id="KW-1185">Reference proteome</keyword>
<dbReference type="Proteomes" id="UP001195483">
    <property type="component" value="Unassembled WGS sequence"/>
</dbReference>
<accession>A0AAE0TAA8</accession>
<dbReference type="AlphaFoldDB" id="A0AAE0TAA8"/>
<reference evidence="3" key="3">
    <citation type="submission" date="2023-05" db="EMBL/GenBank/DDBJ databases">
        <authorList>
            <person name="Smith C.H."/>
        </authorList>
    </citation>
    <scope>NUCLEOTIDE SEQUENCE</scope>
    <source>
        <strain evidence="3">CHS0354</strain>
        <tissue evidence="3">Mantle</tissue>
    </source>
</reference>
<feature type="region of interest" description="Disordered" evidence="1">
    <location>
        <begin position="1"/>
        <end position="29"/>
    </location>
</feature>
<comment type="caution">
    <text evidence="3">The sequence shown here is derived from an EMBL/GenBank/DDBJ whole genome shotgun (WGS) entry which is preliminary data.</text>
</comment>
<evidence type="ECO:0000256" key="1">
    <source>
        <dbReference type="SAM" id="MobiDB-lite"/>
    </source>
</evidence>
<dbReference type="InterPro" id="IPR011992">
    <property type="entry name" value="EF-hand-dom_pair"/>
</dbReference>
<protein>
    <recommendedName>
        <fullName evidence="2">TLDc domain-containing protein</fullName>
    </recommendedName>
</protein>
<dbReference type="SUPFAM" id="SSF47473">
    <property type="entry name" value="EF-hand"/>
    <property type="match status" value="1"/>
</dbReference>
<dbReference type="InterPro" id="IPR006571">
    <property type="entry name" value="TLDc_dom"/>
</dbReference>
<dbReference type="PROSITE" id="PS51886">
    <property type="entry name" value="TLDC"/>
    <property type="match status" value="1"/>
</dbReference>
<organism evidence="3 4">
    <name type="scientific">Potamilus streckersoni</name>
    <dbReference type="NCBI Taxonomy" id="2493646"/>
    <lineage>
        <taxon>Eukaryota</taxon>
        <taxon>Metazoa</taxon>
        <taxon>Spiralia</taxon>
        <taxon>Lophotrochozoa</taxon>
        <taxon>Mollusca</taxon>
        <taxon>Bivalvia</taxon>
        <taxon>Autobranchia</taxon>
        <taxon>Heteroconchia</taxon>
        <taxon>Palaeoheterodonta</taxon>
        <taxon>Unionida</taxon>
        <taxon>Unionoidea</taxon>
        <taxon>Unionidae</taxon>
        <taxon>Ambleminae</taxon>
        <taxon>Lampsilini</taxon>
        <taxon>Potamilus</taxon>
    </lineage>
</organism>
<reference evidence="3" key="1">
    <citation type="journal article" date="2021" name="Genome Biol. Evol.">
        <title>A High-Quality Reference Genome for a Parasitic Bivalve with Doubly Uniparental Inheritance (Bivalvia: Unionida).</title>
        <authorList>
            <person name="Smith C.H."/>
        </authorList>
    </citation>
    <scope>NUCLEOTIDE SEQUENCE</scope>
    <source>
        <strain evidence="3">CHS0354</strain>
    </source>
</reference>
<sequence length="473" mass="53927">MGNHNSHRRSQSNSKEESKTSVPTRSESTKAYTPCLEKLFQKLELTADNNTEHPGEITKATFEKAFHGPLHVFGKLLYNQMCDNSRKERITREQFIKSGKEIVKMFDETAQHKYYFRLFANGKDNLDKEDALKMVNVSYALTLSSSMIPYSCSPHDDKLFESMALSMFGIKDTLNFDSFSKWLAQHCPHMFSGVHNWVHQILTGSKMPSELETAPFPLLERFVEGKYCMSMGMLWALSATIPYQYTHSAKEDSAQQDTSSGFKNPLLTSFHLLMKLARLSGCQSWTLLYDSCEHGLSLNRFTHHISSYNGPTITLISFEGRNMYCVAEDKGWSEGPVRFGGDDTMLIQLTPAYRVVQAGGPMVLWNEYERSLPQGIKIGKDDKSAVLFIPSDFDKIQHYGVNCGLTRLEVWGCGGTEAKKAQLKQKQWERKDIEKHRGRKLKLETNWNENPDKVLLNWGGIQTDHQHSREGGF</sequence>
<dbReference type="EMBL" id="JAEAOA010002346">
    <property type="protein sequence ID" value="KAK3606536.1"/>
    <property type="molecule type" value="Genomic_DNA"/>
</dbReference>
<feature type="compositionally biased region" description="Basic residues" evidence="1">
    <location>
        <begin position="1"/>
        <end position="10"/>
    </location>
</feature>
<gene>
    <name evidence="3" type="ORF">CHS0354_041495</name>
</gene>
<evidence type="ECO:0000313" key="4">
    <source>
        <dbReference type="Proteomes" id="UP001195483"/>
    </source>
</evidence>
<evidence type="ECO:0000313" key="3">
    <source>
        <dbReference type="EMBL" id="KAK3606536.1"/>
    </source>
</evidence>
<name>A0AAE0TAA8_9BIVA</name>
<feature type="domain" description="TLDc" evidence="2">
    <location>
        <begin position="260"/>
        <end position="414"/>
    </location>
</feature>
<dbReference type="Pfam" id="PF07534">
    <property type="entry name" value="TLD"/>
    <property type="match status" value="1"/>
</dbReference>
<proteinExistence type="predicted"/>
<dbReference type="SMART" id="SM00584">
    <property type="entry name" value="TLDc"/>
    <property type="match status" value="1"/>
</dbReference>
<feature type="compositionally biased region" description="Polar residues" evidence="1">
    <location>
        <begin position="20"/>
        <end position="29"/>
    </location>
</feature>
<evidence type="ECO:0000259" key="2">
    <source>
        <dbReference type="PROSITE" id="PS51886"/>
    </source>
</evidence>
<reference evidence="3" key="2">
    <citation type="journal article" date="2021" name="Genome Biol. Evol.">
        <title>Developing a high-quality reference genome for a parasitic bivalve with doubly uniparental inheritance (Bivalvia: Unionida).</title>
        <authorList>
            <person name="Smith C.H."/>
        </authorList>
    </citation>
    <scope>NUCLEOTIDE SEQUENCE</scope>
    <source>
        <strain evidence="3">CHS0354</strain>
        <tissue evidence="3">Mantle</tissue>
    </source>
</reference>